<dbReference type="VEuPathDB" id="FungiDB:VP01_1165g1"/>
<evidence type="ECO:0000313" key="2">
    <source>
        <dbReference type="EMBL" id="KNZ63271.1"/>
    </source>
</evidence>
<organism evidence="2 3">
    <name type="scientific">Puccinia sorghi</name>
    <dbReference type="NCBI Taxonomy" id="27349"/>
    <lineage>
        <taxon>Eukaryota</taxon>
        <taxon>Fungi</taxon>
        <taxon>Dikarya</taxon>
        <taxon>Basidiomycota</taxon>
        <taxon>Pucciniomycotina</taxon>
        <taxon>Pucciniomycetes</taxon>
        <taxon>Pucciniales</taxon>
        <taxon>Pucciniaceae</taxon>
        <taxon>Puccinia</taxon>
    </lineage>
</organism>
<dbReference type="Proteomes" id="UP000037035">
    <property type="component" value="Unassembled WGS sequence"/>
</dbReference>
<keyword evidence="1" id="KW-0812">Transmembrane</keyword>
<dbReference type="EMBL" id="LAVV01001843">
    <property type="protein sequence ID" value="KNZ63271.1"/>
    <property type="molecule type" value="Genomic_DNA"/>
</dbReference>
<sequence length="161" mass="18500">MDQISKTQIFFGSNKKRKHIDIKMKMLWEMKKNNKMLVTLIPSEEMIVDALTKPIVGGVEITALFIDHQYYIISFFYHIPSSSSSIYINLSSVFFYSPNSISIFFLYFLNIFASVFSSPRNQNSFINSYCVQSLVEALAPTPHISLLITHHLSPLIITDHL</sequence>
<comment type="caution">
    <text evidence="2">The sequence shown here is derived from an EMBL/GenBank/DDBJ whole genome shotgun (WGS) entry which is preliminary data.</text>
</comment>
<dbReference type="OrthoDB" id="3344688at2759"/>
<dbReference type="AlphaFoldDB" id="A0A0L6VRE6"/>
<gene>
    <name evidence="2" type="ORF">VP01_1165g1</name>
</gene>
<protein>
    <submittedName>
        <fullName evidence="2">Uncharacterized protein</fullName>
    </submittedName>
</protein>
<keyword evidence="1" id="KW-1133">Transmembrane helix</keyword>
<name>A0A0L6VRE6_9BASI</name>
<keyword evidence="1" id="KW-0472">Membrane</keyword>
<evidence type="ECO:0000313" key="3">
    <source>
        <dbReference type="Proteomes" id="UP000037035"/>
    </source>
</evidence>
<keyword evidence="3" id="KW-1185">Reference proteome</keyword>
<proteinExistence type="predicted"/>
<feature type="transmembrane region" description="Helical" evidence="1">
    <location>
        <begin position="94"/>
        <end position="116"/>
    </location>
</feature>
<reference evidence="2 3" key="1">
    <citation type="submission" date="2015-08" db="EMBL/GenBank/DDBJ databases">
        <title>Next Generation Sequencing and Analysis of the Genome of Puccinia sorghi L Schw, the Causal Agent of Maize Common Rust.</title>
        <authorList>
            <person name="Rochi L."/>
            <person name="Burguener G."/>
            <person name="Darino M."/>
            <person name="Turjanski A."/>
            <person name="Kreff E."/>
            <person name="Dieguez M.J."/>
            <person name="Sacco F."/>
        </authorList>
    </citation>
    <scope>NUCLEOTIDE SEQUENCE [LARGE SCALE GENOMIC DNA]</scope>
    <source>
        <strain evidence="2 3">RO10H11247</strain>
    </source>
</reference>
<accession>A0A0L6VRE6</accession>
<evidence type="ECO:0000256" key="1">
    <source>
        <dbReference type="SAM" id="Phobius"/>
    </source>
</evidence>